<name>A0A366ME28_9EURY</name>
<dbReference type="EMBL" id="NIZT01000020">
    <property type="protein sequence ID" value="RBQ23722.1"/>
    <property type="molecule type" value="Genomic_DNA"/>
</dbReference>
<protein>
    <submittedName>
        <fullName evidence="1">Uncharacterized protein</fullName>
    </submittedName>
</protein>
<evidence type="ECO:0000313" key="2">
    <source>
        <dbReference type="Proteomes" id="UP000253099"/>
    </source>
</evidence>
<accession>A0A366ME28</accession>
<dbReference type="Proteomes" id="UP000253099">
    <property type="component" value="Unassembled WGS sequence"/>
</dbReference>
<proteinExistence type="predicted"/>
<comment type="caution">
    <text evidence="1">The sequence shown here is derived from an EMBL/GenBank/DDBJ whole genome shotgun (WGS) entry which is preliminary data.</text>
</comment>
<keyword evidence="2" id="KW-1185">Reference proteome</keyword>
<evidence type="ECO:0000313" key="1">
    <source>
        <dbReference type="EMBL" id="RBQ23722.1"/>
    </source>
</evidence>
<reference evidence="1 2" key="1">
    <citation type="submission" date="2018-06" db="EMBL/GenBank/DDBJ databases">
        <title>Genomic insight into two independent archaeal endosymbiosis events.</title>
        <authorList>
            <person name="Lind A.E."/>
            <person name="Lewis W.H."/>
            <person name="Spang A."/>
            <person name="Guy L."/>
            <person name="Embley M.T."/>
            <person name="Ettema T.J.G."/>
        </authorList>
    </citation>
    <scope>NUCLEOTIDE SEQUENCE [LARGE SCALE GENOMIC DNA]</scope>
    <source>
        <strain evidence="1">NOE</strain>
    </source>
</reference>
<organism evidence="1 2">
    <name type="scientific">Candidatus Methanobinarius endosymbioticus</name>
    <dbReference type="NCBI Taxonomy" id="2006182"/>
    <lineage>
        <taxon>Archaea</taxon>
        <taxon>Methanobacteriati</taxon>
        <taxon>Methanobacteriota</taxon>
        <taxon>Methanomada group</taxon>
        <taxon>Methanobacteria</taxon>
        <taxon>Methanobacteriales</taxon>
        <taxon>Methanobacteriaceae</taxon>
        <taxon>Candidatus Methanobinarius</taxon>
    </lineage>
</organism>
<gene>
    <name evidence="1" type="ORF">ALNOE001_07930</name>
</gene>
<dbReference type="AlphaFoldDB" id="A0A366ME28"/>
<sequence>MIVSDEENNMAILRECSVTGLDLKGKYNDVEETL</sequence>